<evidence type="ECO:0000256" key="2">
    <source>
        <dbReference type="ARBA" id="ARBA00008224"/>
    </source>
</evidence>
<accession>A0A0B3YJJ7</accession>
<dbReference type="InterPro" id="IPR003457">
    <property type="entry name" value="Transprt_MerT"/>
</dbReference>
<evidence type="ECO:0000256" key="12">
    <source>
        <dbReference type="ARBA" id="ARBA00023136"/>
    </source>
</evidence>
<keyword evidence="9" id="KW-0479">Metal-binding</keyword>
<evidence type="ECO:0000256" key="8">
    <source>
        <dbReference type="ARBA" id="ARBA00022692"/>
    </source>
</evidence>
<evidence type="ECO:0000256" key="4">
    <source>
        <dbReference type="ARBA" id="ARBA00022448"/>
    </source>
</evidence>
<organism evidence="16 17">
    <name type="scientific">Alteromonas marina</name>
    <dbReference type="NCBI Taxonomy" id="203795"/>
    <lineage>
        <taxon>Bacteria</taxon>
        <taxon>Pseudomonadati</taxon>
        <taxon>Pseudomonadota</taxon>
        <taxon>Gammaproteobacteria</taxon>
        <taxon>Alteromonadales</taxon>
        <taxon>Alteromonadaceae</taxon>
        <taxon>Alteromonas/Salinimonas group</taxon>
        <taxon>Alteromonas</taxon>
    </lineage>
</organism>
<keyword evidence="7" id="KW-0997">Cell inner membrane</keyword>
<dbReference type="AlphaFoldDB" id="A0A0B3YJJ7"/>
<keyword evidence="12 15" id="KW-0472">Membrane</keyword>
<reference evidence="16 17" key="1">
    <citation type="submission" date="2014-12" db="EMBL/GenBank/DDBJ databases">
        <title>Genome sequencing of Alteromonas marina AD001.</title>
        <authorList>
            <person name="Adrian T.G.S."/>
            <person name="Chan K.G."/>
        </authorList>
    </citation>
    <scope>NUCLEOTIDE SEQUENCE [LARGE SCALE GENOMIC DNA]</scope>
    <source>
        <strain evidence="16 17">AD001</strain>
    </source>
</reference>
<evidence type="ECO:0000256" key="14">
    <source>
        <dbReference type="ARBA" id="ARBA00045720"/>
    </source>
</evidence>
<comment type="subcellular location">
    <subcellularLocation>
        <location evidence="1">Cell inner membrane</location>
        <topology evidence="1">Multi-pass membrane protein</topology>
    </subcellularLocation>
</comment>
<keyword evidence="6" id="KW-1003">Cell membrane</keyword>
<name>A0A0B3YJJ7_9ALTE</name>
<dbReference type="OrthoDB" id="9813737at2"/>
<evidence type="ECO:0000313" key="17">
    <source>
        <dbReference type="Proteomes" id="UP000031197"/>
    </source>
</evidence>
<dbReference type="PROSITE" id="PS51257">
    <property type="entry name" value="PROKAR_LIPOPROTEIN"/>
    <property type="match status" value="1"/>
</dbReference>
<feature type="transmembrane region" description="Helical" evidence="15">
    <location>
        <begin position="91"/>
        <end position="111"/>
    </location>
</feature>
<feature type="transmembrane region" description="Helical" evidence="15">
    <location>
        <begin position="48"/>
        <end position="65"/>
    </location>
</feature>
<evidence type="ECO:0000256" key="1">
    <source>
        <dbReference type="ARBA" id="ARBA00004429"/>
    </source>
</evidence>
<dbReference type="EMBL" id="JWLW01000003">
    <property type="protein sequence ID" value="KHT57418.1"/>
    <property type="molecule type" value="Genomic_DNA"/>
</dbReference>
<keyword evidence="17" id="KW-1185">Reference proteome</keyword>
<dbReference type="Proteomes" id="UP000031197">
    <property type="component" value="Unassembled WGS sequence"/>
</dbReference>
<evidence type="ECO:0000256" key="3">
    <source>
        <dbReference type="ARBA" id="ARBA00017053"/>
    </source>
</evidence>
<evidence type="ECO:0000256" key="13">
    <source>
        <dbReference type="ARBA" id="ARBA00030934"/>
    </source>
</evidence>
<evidence type="ECO:0000256" key="15">
    <source>
        <dbReference type="SAM" id="Phobius"/>
    </source>
</evidence>
<keyword evidence="10" id="KW-0476">Mercury</keyword>
<keyword evidence="5" id="KW-0475">Mercuric resistance</keyword>
<dbReference type="GO" id="GO:0005886">
    <property type="term" value="C:plasma membrane"/>
    <property type="evidence" value="ECO:0007669"/>
    <property type="project" value="UniProtKB-SubCell"/>
</dbReference>
<evidence type="ECO:0000256" key="6">
    <source>
        <dbReference type="ARBA" id="ARBA00022475"/>
    </source>
</evidence>
<comment type="similarity">
    <text evidence="2">Belongs to the MerT family.</text>
</comment>
<evidence type="ECO:0000256" key="7">
    <source>
        <dbReference type="ARBA" id="ARBA00022519"/>
    </source>
</evidence>
<evidence type="ECO:0000256" key="5">
    <source>
        <dbReference type="ARBA" id="ARBA00022466"/>
    </source>
</evidence>
<evidence type="ECO:0000256" key="10">
    <source>
        <dbReference type="ARBA" id="ARBA00022914"/>
    </source>
</evidence>
<dbReference type="RefSeq" id="WP_014951207.1">
    <property type="nucleotide sequence ID" value="NZ_JWLW01000003.1"/>
</dbReference>
<comment type="function">
    <text evidence="14">Involved in mercury resistance. Probably transfers a mercuric ion from the periplasmic Hg(2+)-binding protein MerP to the cytoplasmic mercuric reductase MerA.</text>
</comment>
<evidence type="ECO:0000313" key="16">
    <source>
        <dbReference type="EMBL" id="KHT57418.1"/>
    </source>
</evidence>
<evidence type="ECO:0000256" key="11">
    <source>
        <dbReference type="ARBA" id="ARBA00022989"/>
    </source>
</evidence>
<gene>
    <name evidence="16" type="ORF">RJ41_01920</name>
</gene>
<keyword evidence="11 15" id="KW-1133">Transmembrane helix</keyword>
<comment type="caution">
    <text evidence="16">The sequence shown here is derived from an EMBL/GenBank/DDBJ whole genome shotgun (WGS) entry which is preliminary data.</text>
</comment>
<proteinExistence type="inferred from homology"/>
<keyword evidence="4" id="KW-0813">Transport</keyword>
<sequence>MAKSSQLSILGGLAAAIGASACCAGPLVLLLLGISGSWISHLTLLDPYRPIFIFVVVVLFGFAGWKIHQPVENCADDEACAVPKVRTRRKAVFWFTTLLAFVFVTSNYWIIWVV</sequence>
<dbReference type="GO" id="GO:0015097">
    <property type="term" value="F:mercury ion transmembrane transporter activity"/>
    <property type="evidence" value="ECO:0007669"/>
    <property type="project" value="InterPro"/>
</dbReference>
<dbReference type="Gene3D" id="1.10.287.910">
    <property type="entry name" value="bacterial mercury transporter, merf"/>
    <property type="match status" value="1"/>
</dbReference>
<dbReference type="GO" id="GO:0046872">
    <property type="term" value="F:metal ion binding"/>
    <property type="evidence" value="ECO:0007669"/>
    <property type="project" value="UniProtKB-KW"/>
</dbReference>
<evidence type="ECO:0000256" key="9">
    <source>
        <dbReference type="ARBA" id="ARBA00022723"/>
    </source>
</evidence>
<dbReference type="GeneID" id="56267127"/>
<keyword evidence="8 15" id="KW-0812">Transmembrane</keyword>
<protein>
    <recommendedName>
        <fullName evidence="3">Mercuric transport protein MerT</fullName>
    </recommendedName>
    <alternativeName>
        <fullName evidence="13">Mercury ion transport protein</fullName>
    </alternativeName>
</protein>
<dbReference type="Pfam" id="PF02411">
    <property type="entry name" value="MerT"/>
    <property type="match status" value="1"/>
</dbReference>